<dbReference type="Gene3D" id="3.40.50.720">
    <property type="entry name" value="NAD(P)-binding Rossmann-like Domain"/>
    <property type="match status" value="1"/>
</dbReference>
<sequence>MKIILTGSLGNISKPLAIQLIAAQHQVTIITSSADKAAEIEKLGGIPAIGSVSDVAFLIQTFTGADAVYAMVPNDMGSDNFREHIGGIGLKYAEAIKASCIKKVVLLSSIGAHIDGGTGPISGIHDVEQAFNKLDGVNIRILRPSFFYTNFLNSIDMVKHAGILGANYPGDNTLMMVHPRDIAEVAAYEIQQPFTGKTIRYIASDERTLDEVASALGKAIGKPDLKWVEFTDEQSIQGMLQAGLPLEFARSYTEMGAAVKKNILWDDYLQHKPELSKTKLEDFAAEFSAAYAK</sequence>
<reference evidence="2 3" key="1">
    <citation type="submission" date="2019-01" db="EMBL/GenBank/DDBJ databases">
        <title>Mucilaginibacter antarcticum sp. nov., isolated from antarctic soil.</title>
        <authorList>
            <person name="Yan Y.-Q."/>
            <person name="Du Z.-J."/>
        </authorList>
    </citation>
    <scope>NUCLEOTIDE SEQUENCE [LARGE SCALE GENOMIC DNA]</scope>
    <source>
        <strain evidence="2 3">F01003</strain>
    </source>
</reference>
<dbReference type="Proteomes" id="UP000286701">
    <property type="component" value="Unassembled WGS sequence"/>
</dbReference>
<accession>A0A444MUM9</accession>
<protein>
    <submittedName>
        <fullName evidence="2">NAD-dependent dehydratase</fullName>
    </submittedName>
</protein>
<dbReference type="InterPro" id="IPR016040">
    <property type="entry name" value="NAD(P)-bd_dom"/>
</dbReference>
<dbReference type="InterPro" id="IPR036291">
    <property type="entry name" value="NAD(P)-bd_dom_sf"/>
</dbReference>
<proteinExistence type="predicted"/>
<organism evidence="2 3">
    <name type="scientific">Mucilaginibacter gilvus</name>
    <dbReference type="NCBI Taxonomy" id="2305909"/>
    <lineage>
        <taxon>Bacteria</taxon>
        <taxon>Pseudomonadati</taxon>
        <taxon>Bacteroidota</taxon>
        <taxon>Sphingobacteriia</taxon>
        <taxon>Sphingobacteriales</taxon>
        <taxon>Sphingobacteriaceae</taxon>
        <taxon>Mucilaginibacter</taxon>
    </lineage>
</organism>
<dbReference type="InterPro" id="IPR051604">
    <property type="entry name" value="Ergot_Alk_Oxidoreductase"/>
</dbReference>
<evidence type="ECO:0000313" key="3">
    <source>
        <dbReference type="Proteomes" id="UP000286701"/>
    </source>
</evidence>
<dbReference type="OrthoDB" id="2149806at2"/>
<dbReference type="SUPFAM" id="SSF51735">
    <property type="entry name" value="NAD(P)-binding Rossmann-fold domains"/>
    <property type="match status" value="1"/>
</dbReference>
<dbReference type="EMBL" id="SBIW01000001">
    <property type="protein sequence ID" value="RWY57255.1"/>
    <property type="molecule type" value="Genomic_DNA"/>
</dbReference>
<gene>
    <name evidence="2" type="ORF">EPL05_01610</name>
</gene>
<dbReference type="RefSeq" id="WP_128531761.1">
    <property type="nucleotide sequence ID" value="NZ_SBIW01000001.1"/>
</dbReference>
<dbReference type="Gene3D" id="3.90.25.10">
    <property type="entry name" value="UDP-galactose 4-epimerase, domain 1"/>
    <property type="match status" value="1"/>
</dbReference>
<feature type="domain" description="NAD(P)-binding" evidence="1">
    <location>
        <begin position="7"/>
        <end position="113"/>
    </location>
</feature>
<dbReference type="Pfam" id="PF13460">
    <property type="entry name" value="NAD_binding_10"/>
    <property type="match status" value="1"/>
</dbReference>
<dbReference type="PANTHER" id="PTHR43162:SF1">
    <property type="entry name" value="PRESTALK A DIFFERENTIATION PROTEIN A"/>
    <property type="match status" value="1"/>
</dbReference>
<name>A0A444MUM9_9SPHI</name>
<dbReference type="AlphaFoldDB" id="A0A444MUM9"/>
<dbReference type="PANTHER" id="PTHR43162">
    <property type="match status" value="1"/>
</dbReference>
<evidence type="ECO:0000259" key="1">
    <source>
        <dbReference type="Pfam" id="PF13460"/>
    </source>
</evidence>
<keyword evidence="3" id="KW-1185">Reference proteome</keyword>
<evidence type="ECO:0000313" key="2">
    <source>
        <dbReference type="EMBL" id="RWY57255.1"/>
    </source>
</evidence>
<comment type="caution">
    <text evidence="2">The sequence shown here is derived from an EMBL/GenBank/DDBJ whole genome shotgun (WGS) entry which is preliminary data.</text>
</comment>